<dbReference type="CDD" id="cd01115">
    <property type="entry name" value="SLC13_permease"/>
    <property type="match status" value="1"/>
</dbReference>
<evidence type="ECO:0000313" key="8">
    <source>
        <dbReference type="EMBL" id="KAK1787360.1"/>
    </source>
</evidence>
<dbReference type="PANTHER" id="PTHR10283:SF134">
    <property type="entry name" value="SOLUTE CARRIER FAMILY 13 MEMBER 5A"/>
    <property type="match status" value="1"/>
</dbReference>
<keyword evidence="9" id="KW-1185">Reference proteome</keyword>
<dbReference type="Proteomes" id="UP001239994">
    <property type="component" value="Unassembled WGS sequence"/>
</dbReference>
<keyword evidence="6" id="KW-0406">Ion transport</keyword>
<feature type="transmembrane region" description="Helical" evidence="7">
    <location>
        <begin position="309"/>
        <end position="327"/>
    </location>
</feature>
<keyword evidence="6" id="KW-0813">Transport</keyword>
<evidence type="ECO:0000256" key="4">
    <source>
        <dbReference type="ARBA" id="ARBA00022989"/>
    </source>
</evidence>
<dbReference type="InterPro" id="IPR001898">
    <property type="entry name" value="SLC13A/DASS"/>
</dbReference>
<proteinExistence type="inferred from homology"/>
<evidence type="ECO:0000256" key="2">
    <source>
        <dbReference type="ARBA" id="ARBA00006772"/>
    </source>
</evidence>
<evidence type="ECO:0008006" key="10">
    <source>
        <dbReference type="Google" id="ProtNLM"/>
    </source>
</evidence>
<feature type="transmembrane region" description="Helical" evidence="7">
    <location>
        <begin position="47"/>
        <end position="71"/>
    </location>
</feature>
<comment type="similarity">
    <text evidence="2">Belongs to the SLC13A/DASS transporter (TC 2.A.47) family. NADC subfamily.</text>
</comment>
<keyword evidence="6" id="KW-0739">Sodium transport</keyword>
<protein>
    <recommendedName>
        <fullName evidence="10">Solute carrier family 13 member 5b</fullName>
    </recommendedName>
</protein>
<keyword evidence="3 7" id="KW-0812">Transmembrane</keyword>
<accession>A0AAD8YUD7</accession>
<dbReference type="GO" id="GO:0015141">
    <property type="term" value="F:succinate transmembrane transporter activity"/>
    <property type="evidence" value="ECO:0007669"/>
    <property type="project" value="TreeGrafter"/>
</dbReference>
<comment type="caution">
    <text evidence="8">The sequence shown here is derived from an EMBL/GenBank/DDBJ whole genome shotgun (WGS) entry which is preliminary data.</text>
</comment>
<dbReference type="GO" id="GO:0005886">
    <property type="term" value="C:plasma membrane"/>
    <property type="evidence" value="ECO:0007669"/>
    <property type="project" value="TreeGrafter"/>
</dbReference>
<dbReference type="PANTHER" id="PTHR10283">
    <property type="entry name" value="SOLUTE CARRIER FAMILY 13 MEMBER"/>
    <property type="match status" value="1"/>
</dbReference>
<evidence type="ECO:0000256" key="6">
    <source>
        <dbReference type="ARBA" id="ARBA00023201"/>
    </source>
</evidence>
<keyword evidence="4 7" id="KW-1133">Transmembrane helix</keyword>
<dbReference type="GO" id="GO:0015137">
    <property type="term" value="F:citrate transmembrane transporter activity"/>
    <property type="evidence" value="ECO:0007669"/>
    <property type="project" value="TreeGrafter"/>
</dbReference>
<evidence type="ECO:0000256" key="7">
    <source>
        <dbReference type="SAM" id="Phobius"/>
    </source>
</evidence>
<dbReference type="Pfam" id="PF00939">
    <property type="entry name" value="Na_sulph_symp"/>
    <property type="match status" value="2"/>
</dbReference>
<evidence type="ECO:0000313" key="9">
    <source>
        <dbReference type="Proteomes" id="UP001239994"/>
    </source>
</evidence>
<feature type="transmembrane region" description="Helical" evidence="7">
    <location>
        <begin position="402"/>
        <end position="435"/>
    </location>
</feature>
<dbReference type="GO" id="GO:0017153">
    <property type="term" value="F:sodium:dicarboxylate symporter activity"/>
    <property type="evidence" value="ECO:0007669"/>
    <property type="project" value="TreeGrafter"/>
</dbReference>
<feature type="transmembrane region" description="Helical" evidence="7">
    <location>
        <begin position="270"/>
        <end position="289"/>
    </location>
</feature>
<evidence type="ECO:0000256" key="1">
    <source>
        <dbReference type="ARBA" id="ARBA00004141"/>
    </source>
</evidence>
<keyword evidence="6" id="KW-0915">Sodium</keyword>
<dbReference type="GO" id="GO:0015741">
    <property type="term" value="P:fumarate transport"/>
    <property type="evidence" value="ECO:0007669"/>
    <property type="project" value="TreeGrafter"/>
</dbReference>
<reference evidence="8" key="1">
    <citation type="submission" date="2023-03" db="EMBL/GenBank/DDBJ databases">
        <title>Electrophorus voltai genome.</title>
        <authorList>
            <person name="Bian C."/>
        </authorList>
    </citation>
    <scope>NUCLEOTIDE SEQUENCE</scope>
    <source>
        <strain evidence="8">CB-2022</strain>
        <tissue evidence="8">Muscle</tissue>
    </source>
</reference>
<name>A0AAD8YUD7_9TELE</name>
<feature type="transmembrane region" description="Helical" evidence="7">
    <location>
        <begin position="487"/>
        <end position="506"/>
    </location>
</feature>
<feature type="transmembrane region" description="Helical" evidence="7">
    <location>
        <begin position="207"/>
        <end position="229"/>
    </location>
</feature>
<evidence type="ECO:0000256" key="5">
    <source>
        <dbReference type="ARBA" id="ARBA00023136"/>
    </source>
</evidence>
<feature type="transmembrane region" description="Helical" evidence="7">
    <location>
        <begin position="110"/>
        <end position="132"/>
    </location>
</feature>
<evidence type="ECO:0000256" key="3">
    <source>
        <dbReference type="ARBA" id="ARBA00022692"/>
    </source>
</evidence>
<comment type="subcellular location">
    <subcellularLocation>
        <location evidence="1">Membrane</location>
        <topology evidence="1">Multi-pass membrane protein</topology>
    </subcellularLocation>
</comment>
<dbReference type="GO" id="GO:0015729">
    <property type="term" value="P:oxaloacetate transport"/>
    <property type="evidence" value="ECO:0007669"/>
    <property type="project" value="TreeGrafter"/>
</dbReference>
<gene>
    <name evidence="8" type="ORF">P4O66_002858</name>
</gene>
<dbReference type="AlphaFoldDB" id="A0AAD8YUD7"/>
<dbReference type="EMBL" id="JAROKS010000023">
    <property type="protein sequence ID" value="KAK1787360.1"/>
    <property type="molecule type" value="Genomic_DNA"/>
</dbReference>
<sequence>MVVPFLKSIWELKNGLVLFFTPFLLLPLPLVIGTTEASCAYVIGLMAVYWCTEALPLAVTALLPAVLFPLFRVMTSKDVCMQYLNDTNMLFLGGLMVAVAVEHWNLHKRIALRVLLIVGVRPALLMLGFMGVTAFLSMWISNTATTAMMVPIVQAVLVQLSNTAREEEVQTVTHINCEEKGPEKEANSTGLNFFHRLFPENPDVINFASWFGFAFPNMIIMLIAAWIWLQLIFLGINFRKTWGCGTIKTEKEIAAYNVIREEHRRLGPMSYGEMNVLMLFILLVVLWFTRDPGFVDGWATHFFNAEKEYVTDATVAVFVAALLFVLPSKPPCLCSWRSQSSDVVPQSETEPRSSLLTWQVVQKKMPWSIVLLLGGGFALAKGSEDSGLSAWLGYQMSPLESIPPWAIAIIVCLMVATFTECTSNVATATLFLPILASMSQSIGVNPLYVMIPCTLSASFAFMLPVATPPNAIIFSYGYVKVSDMAKTGFVMNIISILCITLAINSWGRVMFTLDSFPSWANSTGV</sequence>
<feature type="transmembrane region" description="Helical" evidence="7">
    <location>
        <begin position="83"/>
        <end position="104"/>
    </location>
</feature>
<keyword evidence="5 7" id="KW-0472">Membrane</keyword>
<organism evidence="8 9">
    <name type="scientific">Electrophorus voltai</name>
    <dbReference type="NCBI Taxonomy" id="2609070"/>
    <lineage>
        <taxon>Eukaryota</taxon>
        <taxon>Metazoa</taxon>
        <taxon>Chordata</taxon>
        <taxon>Craniata</taxon>
        <taxon>Vertebrata</taxon>
        <taxon>Euteleostomi</taxon>
        <taxon>Actinopterygii</taxon>
        <taxon>Neopterygii</taxon>
        <taxon>Teleostei</taxon>
        <taxon>Ostariophysi</taxon>
        <taxon>Gymnotiformes</taxon>
        <taxon>Gymnotoidei</taxon>
        <taxon>Gymnotidae</taxon>
        <taxon>Electrophorus</taxon>
    </lineage>
</organism>